<evidence type="ECO:0000313" key="2">
    <source>
        <dbReference type="EMBL" id="SMO97056.1"/>
    </source>
</evidence>
<accession>A0A521FLR0</accession>
<keyword evidence="1" id="KW-0472">Membrane</keyword>
<sequence length="91" mass="10674">MKRIFLCLDVTLIFIALTIWLSENNVLADGYLKYGIPFNFYAYSEAKSDDPNFYTSQGFYPKYLFLDLLVLLILIVMVNYLAVKLKFIRKV</sequence>
<gene>
    <name evidence="2" type="ORF">SAMN06265348_113226</name>
</gene>
<dbReference type="AlphaFoldDB" id="A0A521FLR0"/>
<evidence type="ECO:0008006" key="4">
    <source>
        <dbReference type="Google" id="ProtNLM"/>
    </source>
</evidence>
<evidence type="ECO:0000256" key="1">
    <source>
        <dbReference type="SAM" id="Phobius"/>
    </source>
</evidence>
<name>A0A521FLR0_9SPHI</name>
<keyword evidence="3" id="KW-1185">Reference proteome</keyword>
<evidence type="ECO:0000313" key="3">
    <source>
        <dbReference type="Proteomes" id="UP000320300"/>
    </source>
</evidence>
<keyword evidence="1" id="KW-1133">Transmembrane helix</keyword>
<keyword evidence="1" id="KW-0812">Transmembrane</keyword>
<proteinExistence type="predicted"/>
<reference evidence="2 3" key="1">
    <citation type="submission" date="2017-05" db="EMBL/GenBank/DDBJ databases">
        <authorList>
            <person name="Varghese N."/>
            <person name="Submissions S."/>
        </authorList>
    </citation>
    <scope>NUCLEOTIDE SEQUENCE [LARGE SCALE GENOMIC DNA]</scope>
    <source>
        <strain evidence="2 3">DSM 19036</strain>
    </source>
</reference>
<organism evidence="2 3">
    <name type="scientific">Pedobacter westerhofensis</name>
    <dbReference type="NCBI Taxonomy" id="425512"/>
    <lineage>
        <taxon>Bacteria</taxon>
        <taxon>Pseudomonadati</taxon>
        <taxon>Bacteroidota</taxon>
        <taxon>Sphingobacteriia</taxon>
        <taxon>Sphingobacteriales</taxon>
        <taxon>Sphingobacteriaceae</taxon>
        <taxon>Pedobacter</taxon>
    </lineage>
</organism>
<dbReference type="RefSeq" id="WP_142530639.1">
    <property type="nucleotide sequence ID" value="NZ_CBCSJO010000012.1"/>
</dbReference>
<protein>
    <recommendedName>
        <fullName evidence="4">DUF4306 domain-containing protein</fullName>
    </recommendedName>
</protein>
<dbReference type="EMBL" id="FXTN01000013">
    <property type="protein sequence ID" value="SMO97056.1"/>
    <property type="molecule type" value="Genomic_DNA"/>
</dbReference>
<feature type="transmembrane region" description="Helical" evidence="1">
    <location>
        <begin position="63"/>
        <end position="83"/>
    </location>
</feature>
<dbReference type="Proteomes" id="UP000320300">
    <property type="component" value="Unassembled WGS sequence"/>
</dbReference>